<evidence type="ECO:0000313" key="3">
    <source>
        <dbReference type="Proteomes" id="UP001601303"/>
    </source>
</evidence>
<keyword evidence="1" id="KW-0472">Membrane</keyword>
<evidence type="ECO:0000313" key="2">
    <source>
        <dbReference type="EMBL" id="MFE9603653.1"/>
    </source>
</evidence>
<feature type="transmembrane region" description="Helical" evidence="1">
    <location>
        <begin position="50"/>
        <end position="81"/>
    </location>
</feature>
<sequence length="221" mass="22568">MCWSAKADLVAGAGVLAVGAACVARTRRPADLPLAALPWLLGVHQIVESLVWAAGGGAGAATVTWAVIALPLLAVWVPAGVWCAAPPQARPRIAVLLAIGAATAAALAYALVAHPVTSEIRGHTVGYVVDLSHPQLVIAGYLVATVGSLLLSGDRGLLVLGVLVTVGALVCWTLWELEFVSTWCAVAAVSSVVLFFWVRGRDGEPGKRPYAGVTGGGSARP</sequence>
<dbReference type="PROSITE" id="PS51257">
    <property type="entry name" value="PROKAR_LIPOPROTEIN"/>
    <property type="match status" value="1"/>
</dbReference>
<comment type="caution">
    <text evidence="2">The sequence shown here is derived from an EMBL/GenBank/DDBJ whole genome shotgun (WGS) entry which is preliminary data.</text>
</comment>
<feature type="transmembrane region" description="Helical" evidence="1">
    <location>
        <begin position="181"/>
        <end position="198"/>
    </location>
</feature>
<protein>
    <submittedName>
        <fullName evidence="2">DUF6629 family protein</fullName>
    </submittedName>
</protein>
<proteinExistence type="predicted"/>
<evidence type="ECO:0000256" key="1">
    <source>
        <dbReference type="SAM" id="Phobius"/>
    </source>
</evidence>
<keyword evidence="1" id="KW-1133">Transmembrane helix</keyword>
<name>A0ABW6MEC6_9ACTN</name>
<keyword evidence="3" id="KW-1185">Reference proteome</keyword>
<gene>
    <name evidence="2" type="ORF">ACFYNQ_34470</name>
</gene>
<feature type="transmembrane region" description="Helical" evidence="1">
    <location>
        <begin position="157"/>
        <end position="175"/>
    </location>
</feature>
<feature type="transmembrane region" description="Helical" evidence="1">
    <location>
        <begin position="132"/>
        <end position="150"/>
    </location>
</feature>
<dbReference type="EMBL" id="JBIAHM010000014">
    <property type="protein sequence ID" value="MFE9603653.1"/>
    <property type="molecule type" value="Genomic_DNA"/>
</dbReference>
<keyword evidence="1" id="KW-0812">Transmembrane</keyword>
<accession>A0ABW6MEC6</accession>
<reference evidence="2 3" key="1">
    <citation type="submission" date="2024-10" db="EMBL/GenBank/DDBJ databases">
        <title>The Natural Products Discovery Center: Release of the First 8490 Sequenced Strains for Exploring Actinobacteria Biosynthetic Diversity.</title>
        <authorList>
            <person name="Kalkreuter E."/>
            <person name="Kautsar S.A."/>
            <person name="Yang D."/>
            <person name="Bader C.D."/>
            <person name="Teijaro C.N."/>
            <person name="Fluegel L."/>
            <person name="Davis C.M."/>
            <person name="Simpson J.R."/>
            <person name="Lauterbach L."/>
            <person name="Steele A.D."/>
            <person name="Gui C."/>
            <person name="Meng S."/>
            <person name="Li G."/>
            <person name="Viehrig K."/>
            <person name="Ye F."/>
            <person name="Su P."/>
            <person name="Kiefer A.F."/>
            <person name="Nichols A."/>
            <person name="Cepeda A.J."/>
            <person name="Yan W."/>
            <person name="Fan B."/>
            <person name="Jiang Y."/>
            <person name="Adhikari A."/>
            <person name="Zheng C.-J."/>
            <person name="Schuster L."/>
            <person name="Cowan T.M."/>
            <person name="Smanski M.J."/>
            <person name="Chevrette M.G."/>
            <person name="De Carvalho L.P.S."/>
            <person name="Shen B."/>
        </authorList>
    </citation>
    <scope>NUCLEOTIDE SEQUENCE [LARGE SCALE GENOMIC DNA]</scope>
    <source>
        <strain evidence="2 3">NPDC006488</strain>
    </source>
</reference>
<dbReference type="InterPro" id="IPR046737">
    <property type="entry name" value="DUF6629"/>
</dbReference>
<dbReference type="Proteomes" id="UP001601303">
    <property type="component" value="Unassembled WGS sequence"/>
</dbReference>
<feature type="transmembrane region" description="Helical" evidence="1">
    <location>
        <begin position="93"/>
        <end position="112"/>
    </location>
</feature>
<dbReference type="Pfam" id="PF20334">
    <property type="entry name" value="DUF6629"/>
    <property type="match status" value="1"/>
</dbReference>
<dbReference type="RefSeq" id="WP_388112401.1">
    <property type="nucleotide sequence ID" value="NZ_JBIAHM010000014.1"/>
</dbReference>
<organism evidence="2 3">
    <name type="scientific">Streptomyces hokutonensis</name>
    <dbReference type="NCBI Taxonomy" id="1306990"/>
    <lineage>
        <taxon>Bacteria</taxon>
        <taxon>Bacillati</taxon>
        <taxon>Actinomycetota</taxon>
        <taxon>Actinomycetes</taxon>
        <taxon>Kitasatosporales</taxon>
        <taxon>Streptomycetaceae</taxon>
        <taxon>Streptomyces</taxon>
    </lineage>
</organism>